<name>A0A212R5B9_9PROT</name>
<evidence type="ECO:0000256" key="1">
    <source>
        <dbReference type="SAM" id="SignalP"/>
    </source>
</evidence>
<proteinExistence type="predicted"/>
<feature type="domain" description="Rap1a immunity protein" evidence="2">
    <location>
        <begin position="34"/>
        <end position="125"/>
    </location>
</feature>
<evidence type="ECO:0000313" key="4">
    <source>
        <dbReference type="Proteomes" id="UP000197065"/>
    </source>
</evidence>
<evidence type="ECO:0000259" key="2">
    <source>
        <dbReference type="Pfam" id="PF18602"/>
    </source>
</evidence>
<reference evidence="3 4" key="1">
    <citation type="submission" date="2017-06" db="EMBL/GenBank/DDBJ databases">
        <authorList>
            <person name="Kim H.J."/>
            <person name="Triplett B.A."/>
        </authorList>
    </citation>
    <scope>NUCLEOTIDE SEQUENCE [LARGE SCALE GENOMIC DNA]</scope>
    <source>
        <strain evidence="3 4">B29T1</strain>
    </source>
</reference>
<sequence>MQRTLCAAALAAASLLAPVAAMSQEAAGPVQISTTADLARVCDAAQGPTYSYQRGACDGFIGGSGSLYVRLVENKLVANWSCAPANASLDDARRVFVTWAQANPQYASETATDGLWRALNATWPCPKADGPIVPAPSSIVKHKTVKP</sequence>
<dbReference type="EMBL" id="FYEH01000005">
    <property type="protein sequence ID" value="SNB67230.1"/>
    <property type="molecule type" value="Genomic_DNA"/>
</dbReference>
<dbReference type="Pfam" id="PF18602">
    <property type="entry name" value="Rap1a"/>
    <property type="match status" value="1"/>
</dbReference>
<dbReference type="AlphaFoldDB" id="A0A212R5B9"/>
<dbReference type="Proteomes" id="UP000197065">
    <property type="component" value="Unassembled WGS sequence"/>
</dbReference>
<protein>
    <recommendedName>
        <fullName evidence="2">Rap1a immunity protein domain-containing protein</fullName>
    </recommendedName>
</protein>
<keyword evidence="4" id="KW-1185">Reference proteome</keyword>
<evidence type="ECO:0000313" key="3">
    <source>
        <dbReference type="EMBL" id="SNB67230.1"/>
    </source>
</evidence>
<dbReference type="InterPro" id="IPR041238">
    <property type="entry name" value="Rap1a"/>
</dbReference>
<feature type="signal peptide" evidence="1">
    <location>
        <begin position="1"/>
        <end position="23"/>
    </location>
</feature>
<organism evidence="3 4">
    <name type="scientific">Arboricoccus pini</name>
    <dbReference type="NCBI Taxonomy" id="1963835"/>
    <lineage>
        <taxon>Bacteria</taxon>
        <taxon>Pseudomonadati</taxon>
        <taxon>Pseudomonadota</taxon>
        <taxon>Alphaproteobacteria</taxon>
        <taxon>Geminicoccales</taxon>
        <taxon>Geminicoccaceae</taxon>
        <taxon>Arboricoccus</taxon>
    </lineage>
</organism>
<keyword evidence="1" id="KW-0732">Signal</keyword>
<gene>
    <name evidence="3" type="ORF">SAMN07250955_105283</name>
</gene>
<accession>A0A212R5B9</accession>
<feature type="chain" id="PRO_5012623235" description="Rap1a immunity protein domain-containing protein" evidence="1">
    <location>
        <begin position="24"/>
        <end position="147"/>
    </location>
</feature>